<evidence type="ECO:0000256" key="2">
    <source>
        <dbReference type="ARBA" id="ARBA00008937"/>
    </source>
</evidence>
<comment type="subcellular location">
    <subcellularLocation>
        <location evidence="1">Mitochondrion outer membrane</location>
        <topology evidence="1">Single-pass membrane protein</topology>
    </subcellularLocation>
</comment>
<sequence length="173" mass="19108">MATAPEPFIKVPLDWKKLLPGKKRDVNRDMADLPYTEPELIQQCQKEYEEAAQHGGQEALDACFRLSWALVHSQVPGEVQRGIELAEALTDSAGLDQRDLLYLVAVGKYRQRRYIEARRTLKGLMQVHPEFRQAEGLLEACDREIVKDGLVGVGAGAAILGAVAAIAVAAMRK</sequence>
<gene>
    <name evidence="9" type="ORF">CHLNCDRAFT_138900</name>
</gene>
<evidence type="ECO:0000313" key="10">
    <source>
        <dbReference type="Proteomes" id="UP000008141"/>
    </source>
</evidence>
<keyword evidence="6" id="KW-0496">Mitochondrion</keyword>
<keyword evidence="4" id="KW-1000">Mitochondrion outer membrane</keyword>
<dbReference type="GO" id="GO:0016559">
    <property type="term" value="P:peroxisome fission"/>
    <property type="evidence" value="ECO:0007669"/>
    <property type="project" value="TreeGrafter"/>
</dbReference>
<organism evidence="10">
    <name type="scientific">Chlorella variabilis</name>
    <name type="common">Green alga</name>
    <dbReference type="NCBI Taxonomy" id="554065"/>
    <lineage>
        <taxon>Eukaryota</taxon>
        <taxon>Viridiplantae</taxon>
        <taxon>Chlorophyta</taxon>
        <taxon>core chlorophytes</taxon>
        <taxon>Trebouxiophyceae</taxon>
        <taxon>Chlorellales</taxon>
        <taxon>Chlorellaceae</taxon>
        <taxon>Chlorella clade</taxon>
        <taxon>Chlorella</taxon>
    </lineage>
</organism>
<evidence type="ECO:0000256" key="1">
    <source>
        <dbReference type="ARBA" id="ARBA00004572"/>
    </source>
</evidence>
<name>E1ZNW5_CHLVA</name>
<evidence type="ECO:0000313" key="9">
    <source>
        <dbReference type="EMBL" id="EFN52415.1"/>
    </source>
</evidence>
<evidence type="ECO:0000256" key="8">
    <source>
        <dbReference type="SAM" id="Phobius"/>
    </source>
</evidence>
<dbReference type="InterPro" id="IPR028061">
    <property type="entry name" value="Fis1_TPR_C"/>
</dbReference>
<dbReference type="Gene3D" id="1.25.40.10">
    <property type="entry name" value="Tetratricopeptide repeat domain"/>
    <property type="match status" value="1"/>
</dbReference>
<evidence type="ECO:0000256" key="6">
    <source>
        <dbReference type="ARBA" id="ARBA00023128"/>
    </source>
</evidence>
<protein>
    <recommendedName>
        <fullName evidence="11">Mitochondrial fission 1 protein</fullName>
    </recommendedName>
</protein>
<reference evidence="9 10" key="1">
    <citation type="journal article" date="2010" name="Plant Cell">
        <title>The Chlorella variabilis NC64A genome reveals adaptation to photosymbiosis, coevolution with viruses, and cryptic sex.</title>
        <authorList>
            <person name="Blanc G."/>
            <person name="Duncan G."/>
            <person name="Agarkova I."/>
            <person name="Borodovsky M."/>
            <person name="Gurnon J."/>
            <person name="Kuo A."/>
            <person name="Lindquist E."/>
            <person name="Lucas S."/>
            <person name="Pangilinan J."/>
            <person name="Polle J."/>
            <person name="Salamov A."/>
            <person name="Terry A."/>
            <person name="Yamada T."/>
            <person name="Dunigan D.D."/>
            <person name="Grigoriev I.V."/>
            <person name="Claverie J.M."/>
            <person name="Van Etten J.L."/>
        </authorList>
    </citation>
    <scope>NUCLEOTIDE SEQUENCE [LARGE SCALE GENOMIC DNA]</scope>
    <source>
        <strain evidence="9 10">NC64A</strain>
    </source>
</reference>
<dbReference type="GO" id="GO:0000422">
    <property type="term" value="P:autophagy of mitochondrion"/>
    <property type="evidence" value="ECO:0007669"/>
    <property type="project" value="TreeGrafter"/>
</dbReference>
<dbReference type="OrthoDB" id="421154at2759"/>
<proteinExistence type="inferred from homology"/>
<dbReference type="RefSeq" id="XP_005844517.1">
    <property type="nucleotide sequence ID" value="XM_005844455.1"/>
</dbReference>
<dbReference type="eggNOG" id="KOG3364">
    <property type="taxonomic scope" value="Eukaryota"/>
</dbReference>
<dbReference type="KEGG" id="cvr:CHLNCDRAFT_138900"/>
<dbReference type="InterPro" id="IPR016543">
    <property type="entry name" value="Fis1"/>
</dbReference>
<keyword evidence="5 8" id="KW-1133">Transmembrane helix</keyword>
<keyword evidence="7 8" id="KW-0472">Membrane</keyword>
<dbReference type="Pfam" id="PF14853">
    <property type="entry name" value="Fis1_TPR_C"/>
    <property type="match status" value="1"/>
</dbReference>
<keyword evidence="3 8" id="KW-0812">Transmembrane</keyword>
<dbReference type="GO" id="GO:0000266">
    <property type="term" value="P:mitochondrial fission"/>
    <property type="evidence" value="ECO:0007669"/>
    <property type="project" value="InterPro"/>
</dbReference>
<dbReference type="PANTHER" id="PTHR13247">
    <property type="entry name" value="TETRATRICOPEPTIDE REPEAT PROTEIN 11 TPR REPEAT PROTEIN 11"/>
    <property type="match status" value="1"/>
</dbReference>
<dbReference type="CDD" id="cd12212">
    <property type="entry name" value="Fis1"/>
    <property type="match status" value="1"/>
</dbReference>
<dbReference type="Pfam" id="PF14852">
    <property type="entry name" value="Fis1_TPR_N"/>
    <property type="match status" value="1"/>
</dbReference>
<dbReference type="PANTHER" id="PTHR13247:SF0">
    <property type="entry name" value="MITOCHONDRIAL FISSION 1 PROTEIN"/>
    <property type="match status" value="1"/>
</dbReference>
<dbReference type="GeneID" id="17351844"/>
<dbReference type="EMBL" id="GL433856">
    <property type="protein sequence ID" value="EFN52415.1"/>
    <property type="molecule type" value="Genomic_DNA"/>
</dbReference>
<evidence type="ECO:0000256" key="4">
    <source>
        <dbReference type="ARBA" id="ARBA00022787"/>
    </source>
</evidence>
<dbReference type="InterPro" id="IPR028058">
    <property type="entry name" value="Fis1_TPR_N"/>
</dbReference>
<dbReference type="GO" id="GO:0005778">
    <property type="term" value="C:peroxisomal membrane"/>
    <property type="evidence" value="ECO:0007669"/>
    <property type="project" value="TreeGrafter"/>
</dbReference>
<dbReference type="InParanoid" id="E1ZNW5"/>
<comment type="similarity">
    <text evidence="2">Belongs to the FIS1 family.</text>
</comment>
<dbReference type="OMA" id="ADEFPLC"/>
<feature type="transmembrane region" description="Helical" evidence="8">
    <location>
        <begin position="150"/>
        <end position="171"/>
    </location>
</feature>
<dbReference type="SUPFAM" id="SSF48452">
    <property type="entry name" value="TPR-like"/>
    <property type="match status" value="1"/>
</dbReference>
<dbReference type="FunCoup" id="E1ZNW5">
    <property type="interactions" value="1521"/>
</dbReference>
<evidence type="ECO:0000256" key="5">
    <source>
        <dbReference type="ARBA" id="ARBA00022989"/>
    </source>
</evidence>
<dbReference type="STRING" id="554065.E1ZNW5"/>
<dbReference type="InterPro" id="IPR011990">
    <property type="entry name" value="TPR-like_helical_dom_sf"/>
</dbReference>
<evidence type="ECO:0000256" key="7">
    <source>
        <dbReference type="ARBA" id="ARBA00023136"/>
    </source>
</evidence>
<evidence type="ECO:0000256" key="3">
    <source>
        <dbReference type="ARBA" id="ARBA00022692"/>
    </source>
</evidence>
<dbReference type="AlphaFoldDB" id="E1ZNW5"/>
<dbReference type="GO" id="GO:0005741">
    <property type="term" value="C:mitochondrial outer membrane"/>
    <property type="evidence" value="ECO:0007669"/>
    <property type="project" value="UniProtKB-SubCell"/>
</dbReference>
<dbReference type="Proteomes" id="UP000008141">
    <property type="component" value="Unassembled WGS sequence"/>
</dbReference>
<accession>E1ZNW5</accession>
<keyword evidence="10" id="KW-1185">Reference proteome</keyword>
<evidence type="ECO:0008006" key="11">
    <source>
        <dbReference type="Google" id="ProtNLM"/>
    </source>
</evidence>
<dbReference type="InterPro" id="IPR033745">
    <property type="entry name" value="Fis1_cytosol"/>
</dbReference>